<comment type="subcellular location">
    <subcellularLocation>
        <location evidence="1 7">Cell membrane</location>
        <topology evidence="1 7">Multi-pass membrane protein</topology>
    </subcellularLocation>
</comment>
<feature type="transmembrane region" description="Helical" evidence="7">
    <location>
        <begin position="66"/>
        <end position="86"/>
    </location>
</feature>
<keyword evidence="4 7" id="KW-0812">Transmembrane</keyword>
<evidence type="ECO:0000256" key="2">
    <source>
        <dbReference type="ARBA" id="ARBA00008835"/>
    </source>
</evidence>
<dbReference type="RefSeq" id="WP_042070867.1">
    <property type="nucleotide sequence ID" value="NZ_CDDE01000012.1"/>
</dbReference>
<dbReference type="GO" id="GO:0005886">
    <property type="term" value="C:plasma membrane"/>
    <property type="evidence" value="ECO:0007669"/>
    <property type="project" value="UniProtKB-SubCell"/>
</dbReference>
<evidence type="ECO:0000313" key="9">
    <source>
        <dbReference type="Proteomes" id="UP000078435"/>
    </source>
</evidence>
<dbReference type="InterPro" id="IPR006301">
    <property type="entry name" value="FlhA"/>
</dbReference>
<dbReference type="InterPro" id="IPR001712">
    <property type="entry name" value="T3SS_FHIPEP"/>
</dbReference>
<dbReference type="Pfam" id="PF00771">
    <property type="entry name" value="FHIPEP"/>
    <property type="match status" value="1"/>
</dbReference>
<dbReference type="PIRSF" id="PIRSF005419">
    <property type="entry name" value="FlhA"/>
    <property type="match status" value="1"/>
</dbReference>
<evidence type="ECO:0000256" key="4">
    <source>
        <dbReference type="ARBA" id="ARBA00022692"/>
    </source>
</evidence>
<keyword evidence="8" id="KW-0969">Cilium</keyword>
<dbReference type="PRINTS" id="PR00949">
    <property type="entry name" value="TYPE3IMAPROT"/>
</dbReference>
<dbReference type="GO" id="GO:0044780">
    <property type="term" value="P:bacterial-type flagellum assembly"/>
    <property type="evidence" value="ECO:0007669"/>
    <property type="project" value="InterPro"/>
</dbReference>
<evidence type="ECO:0000256" key="6">
    <source>
        <dbReference type="ARBA" id="ARBA00023136"/>
    </source>
</evidence>
<dbReference type="GO" id="GO:0009306">
    <property type="term" value="P:protein secretion"/>
    <property type="evidence" value="ECO:0007669"/>
    <property type="project" value="InterPro"/>
</dbReference>
<dbReference type="AlphaFoldDB" id="A0A175VGG5"/>
<gene>
    <name evidence="7" type="primary">flhA</name>
    <name evidence="8" type="ORF">LCR_16900</name>
</gene>
<dbReference type="PANTHER" id="PTHR30161:SF1">
    <property type="entry name" value="FLAGELLAR BIOSYNTHESIS PROTEIN FLHA-RELATED"/>
    <property type="match status" value="1"/>
</dbReference>
<dbReference type="Gene3D" id="3.40.50.12790">
    <property type="entry name" value="FHIPEP family, domain 4"/>
    <property type="match status" value="1"/>
</dbReference>
<keyword evidence="7" id="KW-1006">Bacterial flagellum protein export</keyword>
<keyword evidence="8" id="KW-0282">Flagellum</keyword>
<dbReference type="Gene3D" id="1.10.8.540">
    <property type="entry name" value="FHIPEP family, domain 3"/>
    <property type="match status" value="1"/>
</dbReference>
<evidence type="ECO:0000256" key="1">
    <source>
        <dbReference type="ARBA" id="ARBA00004651"/>
    </source>
</evidence>
<comment type="similarity">
    <text evidence="2 7">Belongs to the FHIPEP (flagella/HR/invasion proteins export pore) family.</text>
</comment>
<dbReference type="InterPro" id="IPR042194">
    <property type="entry name" value="FHIPEP_1"/>
</dbReference>
<protein>
    <recommendedName>
        <fullName evidence="7">Flagellar biosynthesis protein FlhA</fullName>
    </recommendedName>
</protein>
<evidence type="ECO:0000256" key="7">
    <source>
        <dbReference type="RuleBase" id="RU364093"/>
    </source>
</evidence>
<feature type="transmembrane region" description="Helical" evidence="7">
    <location>
        <begin position="240"/>
        <end position="260"/>
    </location>
</feature>
<name>A0A175VGG5_AEREN</name>
<feature type="transmembrane region" description="Helical" evidence="7">
    <location>
        <begin position="281"/>
        <end position="314"/>
    </location>
</feature>
<dbReference type="NCBIfam" id="TIGR01398">
    <property type="entry name" value="FlhA"/>
    <property type="match status" value="1"/>
</dbReference>
<dbReference type="GeneID" id="92809546"/>
<evidence type="ECO:0000256" key="3">
    <source>
        <dbReference type="ARBA" id="ARBA00022475"/>
    </source>
</evidence>
<proteinExistence type="inferred from homology"/>
<accession>A0A175VGG5</accession>
<feature type="transmembrane region" description="Helical" evidence="7">
    <location>
        <begin position="12"/>
        <end position="29"/>
    </location>
</feature>
<dbReference type="InterPro" id="IPR042196">
    <property type="entry name" value="FHIPEP_4"/>
</dbReference>
<feature type="transmembrane region" description="Helical" evidence="7">
    <location>
        <begin position="106"/>
        <end position="129"/>
    </location>
</feature>
<dbReference type="OrthoDB" id="9759185at2"/>
<feature type="transmembrane region" description="Helical" evidence="7">
    <location>
        <begin position="199"/>
        <end position="220"/>
    </location>
</feature>
<dbReference type="PANTHER" id="PTHR30161">
    <property type="entry name" value="FLAGELLAR EXPORT PROTEIN, MEMBRANE FLHA SUBUNIT-RELATED"/>
    <property type="match status" value="1"/>
</dbReference>
<keyword evidence="7" id="KW-1005">Bacterial flagellum biogenesis</keyword>
<organism evidence="8 9">
    <name type="scientific">Aeromonas enteropelogenes</name>
    <name type="common">Aeromonas trota</name>
    <dbReference type="NCBI Taxonomy" id="29489"/>
    <lineage>
        <taxon>Bacteria</taxon>
        <taxon>Pseudomonadati</taxon>
        <taxon>Pseudomonadota</taxon>
        <taxon>Gammaproteobacteria</taxon>
        <taxon>Aeromonadales</taxon>
        <taxon>Aeromonadaceae</taxon>
        <taxon>Aeromonas</taxon>
    </lineage>
</organism>
<sequence>MNWRILTQSYTAIPLMLLAILAMMILPLPGWLLDALFTFNIVLAVLVLLVSVSARRPLDFSVFPTVLLVATLMRLSLNVASTRVVLLHGHEGGDAAGKVIQAFGEVVIGGNYVVGLVVFVILMIINFVVITKGGERISEVSARFTLDAMPGKQMAIDADLNAGILDQHQARIRREEIAREADFYGAMDGASKFVRGDAIAGLLVLIINLVGGLAIGIFQHALPVGEAFQRFALLTIGDGLVAQIPSLLMSTAAAIIVTRVSDEGEMSEQVGQQVLASPRVIYTAAAIMLILGLVPGMPMLAFLSFAAVLAWTGWSVSKRRVQQPDLDAVQELSRQLTQPEQQVLDWSDLPTVDAVAIELGYRLVPLAEQDKGAELLARVRGIRKTLSEQYGFLLPEIRVRDNLQLQPDQYRIKLSGVSLAGGNVDCQRLMAISSGETYGSLDGELTQDPAYGMSAVWISPEQKAKALNLGYSVVDSATVIATHASKLLREQLDTLFGHDEVGKLGQFLANQSPRLAEELNQALTQMQQLRVFRQLLKDQVSLCDIRTIATTLLDASELTKDPVLLASDVRCALKRQIVRQSIGARDVLATFTLDDRLEQTLLAAMNQAQQQGKIQLDSFPVDPQLLGQLQQNMPLVKEQLQQLGHAPVLVVMPQLRPLMARYARSFAKGLKVLSYNEVPEDLRVEVIGTLG</sequence>
<dbReference type="InterPro" id="IPR025505">
    <property type="entry name" value="FHIPEP_CS"/>
</dbReference>
<comment type="function">
    <text evidence="7">Required for formation of the rod structure of the flagellar apparatus. Together with FliI and FliH, may constitute the export apparatus of flagellin.</text>
</comment>
<keyword evidence="7" id="KW-0653">Protein transport</keyword>
<evidence type="ECO:0000313" key="8">
    <source>
        <dbReference type="EMBL" id="KXU79795.1"/>
    </source>
</evidence>
<keyword evidence="5 7" id="KW-1133">Transmembrane helix</keyword>
<keyword evidence="8" id="KW-0966">Cell projection</keyword>
<dbReference type="InterPro" id="IPR042193">
    <property type="entry name" value="FHIPEP_3"/>
</dbReference>
<keyword evidence="6 7" id="KW-0472">Membrane</keyword>
<dbReference type="PROSITE" id="PS00994">
    <property type="entry name" value="FHIPEP"/>
    <property type="match status" value="1"/>
</dbReference>
<comment type="caution">
    <text evidence="8">The sequence shown here is derived from an EMBL/GenBank/DDBJ whole genome shotgun (WGS) entry which is preliminary data.</text>
</comment>
<evidence type="ECO:0000256" key="5">
    <source>
        <dbReference type="ARBA" id="ARBA00022989"/>
    </source>
</evidence>
<dbReference type="Proteomes" id="UP000078435">
    <property type="component" value="Unassembled WGS sequence"/>
</dbReference>
<feature type="transmembrane region" description="Helical" evidence="7">
    <location>
        <begin position="35"/>
        <end position="54"/>
    </location>
</feature>
<keyword evidence="3 7" id="KW-1003">Cell membrane</keyword>
<keyword evidence="7" id="KW-0813">Transport</keyword>
<dbReference type="Gene3D" id="3.40.30.60">
    <property type="entry name" value="FHIPEP family, domain 1"/>
    <property type="match status" value="1"/>
</dbReference>
<dbReference type="EMBL" id="JMGO02000006">
    <property type="protein sequence ID" value="KXU79795.1"/>
    <property type="molecule type" value="Genomic_DNA"/>
</dbReference>
<reference evidence="8 9" key="1">
    <citation type="submission" date="2016-02" db="EMBL/GenBank/DDBJ databases">
        <title>Draft genome sequence of Aeromonas trota strain 1999lcr isolated from cerebrospinal fluid (CSF).</title>
        <authorList>
            <person name="Dallagassa C.B."/>
            <person name="Prediger K.C."/>
            <person name="Weiss V.A."/>
            <person name="Assis F.E."/>
            <person name="Baura V."/>
            <person name="Cruz L.M."/>
            <person name="Souza E.M."/>
            <person name="Pedrosa F.O."/>
            <person name="Fadel-Picheth C.M."/>
        </authorList>
    </citation>
    <scope>NUCLEOTIDE SEQUENCE [LARGE SCALE GENOMIC DNA]</scope>
    <source>
        <strain evidence="8 9">1999lcr</strain>
    </source>
</reference>